<sequence>MGRRDEVPRNCSPLRLRGSKSAFCLTDLIGLSQLDFSAILAVGAFGRESAILAMKKCEIVLRNLELYLRVAHLKLCQPPSSGSGKTTVSRSRLATTSCSCWWDSCCSTVCSHETGQFVWGLRLFIDPRRPEDGLVWGLLERVQMASSMDGSLDVFRNIFGMMLLVYLRFMWMFFHTKIWRYKSLLCCDLALNRNGTLEQNT</sequence>
<keyword evidence="1" id="KW-0472">Membrane</keyword>
<proteinExistence type="predicted"/>
<keyword evidence="1" id="KW-1133">Transmembrane helix</keyword>
<dbReference type="AlphaFoldDB" id="A0AAV4NEY5"/>
<evidence type="ECO:0000313" key="2">
    <source>
        <dbReference type="EMBL" id="GIX83335.1"/>
    </source>
</evidence>
<reference evidence="2 3" key="1">
    <citation type="submission" date="2021-06" db="EMBL/GenBank/DDBJ databases">
        <title>Caerostris darwini draft genome.</title>
        <authorList>
            <person name="Kono N."/>
            <person name="Arakawa K."/>
        </authorList>
    </citation>
    <scope>NUCLEOTIDE SEQUENCE [LARGE SCALE GENOMIC DNA]</scope>
</reference>
<keyword evidence="1" id="KW-0812">Transmembrane</keyword>
<organism evidence="2 3">
    <name type="scientific">Caerostris darwini</name>
    <dbReference type="NCBI Taxonomy" id="1538125"/>
    <lineage>
        <taxon>Eukaryota</taxon>
        <taxon>Metazoa</taxon>
        <taxon>Ecdysozoa</taxon>
        <taxon>Arthropoda</taxon>
        <taxon>Chelicerata</taxon>
        <taxon>Arachnida</taxon>
        <taxon>Araneae</taxon>
        <taxon>Araneomorphae</taxon>
        <taxon>Entelegynae</taxon>
        <taxon>Araneoidea</taxon>
        <taxon>Araneidae</taxon>
        <taxon>Caerostris</taxon>
    </lineage>
</organism>
<evidence type="ECO:0000256" key="1">
    <source>
        <dbReference type="SAM" id="Phobius"/>
    </source>
</evidence>
<protein>
    <submittedName>
        <fullName evidence="2">Uncharacterized protein</fullName>
    </submittedName>
</protein>
<evidence type="ECO:0000313" key="3">
    <source>
        <dbReference type="Proteomes" id="UP001054837"/>
    </source>
</evidence>
<keyword evidence="3" id="KW-1185">Reference proteome</keyword>
<feature type="transmembrane region" description="Helical" evidence="1">
    <location>
        <begin position="154"/>
        <end position="174"/>
    </location>
</feature>
<name>A0AAV4NEY5_9ARAC</name>
<dbReference type="Proteomes" id="UP001054837">
    <property type="component" value="Unassembled WGS sequence"/>
</dbReference>
<gene>
    <name evidence="2" type="ORF">CDAR_97611</name>
</gene>
<dbReference type="EMBL" id="BPLQ01001613">
    <property type="protein sequence ID" value="GIX83335.1"/>
    <property type="molecule type" value="Genomic_DNA"/>
</dbReference>
<comment type="caution">
    <text evidence="2">The sequence shown here is derived from an EMBL/GenBank/DDBJ whole genome shotgun (WGS) entry which is preliminary data.</text>
</comment>
<accession>A0AAV4NEY5</accession>